<accession>A0A395R3N3</accession>
<protein>
    <submittedName>
        <fullName evidence="1">Uncharacterized protein</fullName>
    </submittedName>
</protein>
<dbReference type="EMBL" id="NTMR01000002">
    <property type="protein sequence ID" value="PBK06169.1"/>
    <property type="molecule type" value="Genomic_DNA"/>
</dbReference>
<reference evidence="1 2" key="1">
    <citation type="submission" date="2017-09" db="EMBL/GenBank/DDBJ databases">
        <title>Pseudomonas abyssi sp. nov. isolated from Abyssopelagic Water.</title>
        <authorList>
            <person name="Wei Y."/>
        </authorList>
    </citation>
    <scope>NUCLEOTIDE SEQUENCE [LARGE SCALE GENOMIC DNA]</scope>
    <source>
        <strain evidence="1 2">MT5</strain>
    </source>
</reference>
<accession>A0A2A3MMW5</accession>
<dbReference type="RefSeq" id="WP_065336044.1">
    <property type="nucleotide sequence ID" value="NZ_LMAZ01000003.1"/>
</dbReference>
<dbReference type="AlphaFoldDB" id="A0A2A3MMW5"/>
<keyword evidence="2" id="KW-1185">Reference proteome</keyword>
<evidence type="ECO:0000313" key="2">
    <source>
        <dbReference type="Proteomes" id="UP000242313"/>
    </source>
</evidence>
<gene>
    <name evidence="1" type="ORF">CNQ84_01995</name>
</gene>
<sequence length="160" mass="17474">MRAWLLGAGLSLLAPLLAAQVSLPHDEYLPADPFGQRQDKPEQVLFEVQRYSLTVGSELRPGGRPNQAEAGIWLLLEGRSLLPGSPVERARLHFVEGEGGRRAARLEDGAHTLVITYPLSFLPIIRQQLDAPGADYVQGRFYGNGLIWADVHSAPQSGGR</sequence>
<name>A0A2A3MMW5_9PSED</name>
<dbReference type="Proteomes" id="UP000242313">
    <property type="component" value="Unassembled WGS sequence"/>
</dbReference>
<organism evidence="1 2">
    <name type="scientific">Pseudomonas abyssi</name>
    <dbReference type="NCBI Taxonomy" id="170540"/>
    <lineage>
        <taxon>Bacteria</taxon>
        <taxon>Pseudomonadati</taxon>
        <taxon>Pseudomonadota</taxon>
        <taxon>Gammaproteobacteria</taxon>
        <taxon>Pseudomonadales</taxon>
        <taxon>Pseudomonadaceae</taxon>
        <taxon>Pseudomonas</taxon>
    </lineage>
</organism>
<proteinExistence type="predicted"/>
<comment type="caution">
    <text evidence="1">The sequence shown here is derived from an EMBL/GenBank/DDBJ whole genome shotgun (WGS) entry which is preliminary data.</text>
</comment>
<evidence type="ECO:0000313" key="1">
    <source>
        <dbReference type="EMBL" id="PBK06169.1"/>
    </source>
</evidence>